<evidence type="ECO:0000256" key="2">
    <source>
        <dbReference type="ARBA" id="ARBA00008290"/>
    </source>
</evidence>
<evidence type="ECO:0000256" key="6">
    <source>
        <dbReference type="ARBA" id="ARBA00022801"/>
    </source>
</evidence>
<dbReference type="PRINTS" id="PR00932">
    <property type="entry name" value="AMINO1PTASE"/>
</dbReference>
<evidence type="ECO:0000256" key="4">
    <source>
        <dbReference type="ARBA" id="ARBA00022670"/>
    </source>
</evidence>
<keyword evidence="8 9" id="KW-0482">Metalloprotease</keyword>
<dbReference type="Pfam" id="PF02127">
    <property type="entry name" value="Peptidase_M18"/>
    <property type="match status" value="1"/>
</dbReference>
<evidence type="ECO:0000256" key="7">
    <source>
        <dbReference type="ARBA" id="ARBA00022833"/>
    </source>
</evidence>
<dbReference type="Gene3D" id="2.30.250.10">
    <property type="entry name" value="Aminopeptidase i, Domain 2"/>
    <property type="match status" value="1"/>
</dbReference>
<dbReference type="GO" id="GO:0005737">
    <property type="term" value="C:cytoplasm"/>
    <property type="evidence" value="ECO:0007669"/>
    <property type="project" value="UniProtKB-ARBA"/>
</dbReference>
<dbReference type="SUPFAM" id="SSF101821">
    <property type="entry name" value="Aminopeptidase/glucanase lid domain"/>
    <property type="match status" value="1"/>
</dbReference>
<keyword evidence="6 9" id="KW-0378">Hydrolase</keyword>
<gene>
    <name evidence="11" type="ordered locus">Desti_1221</name>
</gene>
<keyword evidence="3 9" id="KW-0031">Aminopeptidase</keyword>
<dbReference type="EMBL" id="CP003360">
    <property type="protein sequence ID" value="AFM23934.1"/>
    <property type="molecule type" value="Genomic_DNA"/>
</dbReference>
<dbReference type="GO" id="GO:0008237">
    <property type="term" value="F:metallopeptidase activity"/>
    <property type="evidence" value="ECO:0007669"/>
    <property type="project" value="UniProtKB-KW"/>
</dbReference>
<dbReference type="KEGG" id="dti:Desti_1221"/>
<dbReference type="STRING" id="706587.Desti_1221"/>
<evidence type="ECO:0000256" key="3">
    <source>
        <dbReference type="ARBA" id="ARBA00022438"/>
    </source>
</evidence>
<dbReference type="GO" id="GO:0008270">
    <property type="term" value="F:zinc ion binding"/>
    <property type="evidence" value="ECO:0007669"/>
    <property type="project" value="InterPro"/>
</dbReference>
<evidence type="ECO:0000256" key="8">
    <source>
        <dbReference type="ARBA" id="ARBA00023049"/>
    </source>
</evidence>
<dbReference type="PANTHER" id="PTHR28570:SF2">
    <property type="entry name" value="M18 FAMILY AMINOPEPTIDASE 1-RELATED"/>
    <property type="match status" value="1"/>
</dbReference>
<comment type="cofactor">
    <cofactor evidence="1 10">
        <name>Zn(2+)</name>
        <dbReference type="ChEBI" id="CHEBI:29105"/>
    </cofactor>
</comment>
<dbReference type="Gene3D" id="3.40.630.10">
    <property type="entry name" value="Zn peptidases"/>
    <property type="match status" value="1"/>
</dbReference>
<dbReference type="HOGENOM" id="CLU_590123_0_0_7"/>
<name>I4C2Z3_DESTA</name>
<evidence type="ECO:0000313" key="11">
    <source>
        <dbReference type="EMBL" id="AFM23934.1"/>
    </source>
</evidence>
<organism evidence="11 12">
    <name type="scientific">Desulfomonile tiedjei (strain ATCC 49306 / DSM 6799 / DCB-1)</name>
    <dbReference type="NCBI Taxonomy" id="706587"/>
    <lineage>
        <taxon>Bacteria</taxon>
        <taxon>Pseudomonadati</taxon>
        <taxon>Thermodesulfobacteriota</taxon>
        <taxon>Desulfomonilia</taxon>
        <taxon>Desulfomonilales</taxon>
        <taxon>Desulfomonilaceae</taxon>
        <taxon>Desulfomonile</taxon>
    </lineage>
</organism>
<protein>
    <recommendedName>
        <fullName evidence="10">M18 family aminopeptidase</fullName>
        <ecNumber evidence="10">3.4.11.-</ecNumber>
    </recommendedName>
</protein>
<comment type="similarity">
    <text evidence="2 9">Belongs to the peptidase M18 family.</text>
</comment>
<dbReference type="InterPro" id="IPR001948">
    <property type="entry name" value="Peptidase_M18"/>
</dbReference>
<dbReference type="GO" id="GO:0004177">
    <property type="term" value="F:aminopeptidase activity"/>
    <property type="evidence" value="ECO:0007669"/>
    <property type="project" value="UniProtKB-KW"/>
</dbReference>
<dbReference type="PANTHER" id="PTHR28570">
    <property type="entry name" value="ASPARTYL AMINOPEPTIDASE"/>
    <property type="match status" value="1"/>
</dbReference>
<proteinExistence type="inferred from homology"/>
<evidence type="ECO:0000256" key="10">
    <source>
        <dbReference type="RuleBase" id="RU004387"/>
    </source>
</evidence>
<evidence type="ECO:0000313" key="12">
    <source>
        <dbReference type="Proteomes" id="UP000006055"/>
    </source>
</evidence>
<keyword evidence="12" id="KW-1185">Reference proteome</keyword>
<keyword evidence="5 9" id="KW-0479">Metal-binding</keyword>
<keyword evidence="4 9" id="KW-0645">Protease</keyword>
<sequence>MPRKKIEKKSVANAKELKEKLYKEPVRVWDKLSDDEKKQALQYGDEFRSFLNDARTEREAIKQFAEKAGAQKFKELNQGAKGAKGAKFFKTLRGKGLVMAVLGKKPLTEGFRLVCAHVDCPRLDLKPNPLYEDTGVAFLKTQYYGGIKKYQWLARPLALCGTIILGDGSVMDVKVGISPEDPVFTITDLLPHLARKQMEQKANEFVPGENLNVLMGTLPYGEKDADERVKLAVLELLNRKYGITEEDFTSAELQFVPADPARDAGIDRSLIAGYGQDDRACAYTCFTAIMNTTNPEHTAIAVFYDKEEIGSEGNTSARSPFLETFVMDLMQLTGVEPSARNVYQVFMNSKVISADVAAAFDPTYSDVYERRNSARIGYGVTIHKYTGHGGKYNASDANAEFAAWIRKLFNDNGVVWQAAGMGKIDEGGGGTVAKFLAMTGADVIDCGPPVLSMHSPLEVSAKEDVWMCRKAFTAFLES</sequence>
<dbReference type="eggNOG" id="COG1362">
    <property type="taxonomic scope" value="Bacteria"/>
</dbReference>
<evidence type="ECO:0000256" key="5">
    <source>
        <dbReference type="ARBA" id="ARBA00022723"/>
    </source>
</evidence>
<dbReference type="SUPFAM" id="SSF53187">
    <property type="entry name" value="Zn-dependent exopeptidases"/>
    <property type="match status" value="1"/>
</dbReference>
<dbReference type="AlphaFoldDB" id="I4C2Z3"/>
<evidence type="ECO:0000256" key="1">
    <source>
        <dbReference type="ARBA" id="ARBA00001947"/>
    </source>
</evidence>
<evidence type="ECO:0000256" key="9">
    <source>
        <dbReference type="RuleBase" id="RU004386"/>
    </source>
</evidence>
<keyword evidence="7 9" id="KW-0862">Zinc</keyword>
<dbReference type="NCBIfam" id="NF002600">
    <property type="entry name" value="PRK02256.1"/>
    <property type="match status" value="1"/>
</dbReference>
<dbReference type="PATRIC" id="fig|706587.4.peg.1401"/>
<dbReference type="OrthoDB" id="5288740at2"/>
<dbReference type="Proteomes" id="UP000006055">
    <property type="component" value="Chromosome"/>
</dbReference>
<dbReference type="InterPro" id="IPR023358">
    <property type="entry name" value="Peptidase_M18_dom2"/>
</dbReference>
<accession>I4C2Z3</accession>
<dbReference type="EC" id="3.4.11.-" evidence="10"/>
<dbReference type="RefSeq" id="WP_014809086.1">
    <property type="nucleotide sequence ID" value="NC_018025.1"/>
</dbReference>
<reference evidence="12" key="1">
    <citation type="submission" date="2012-06" db="EMBL/GenBank/DDBJ databases">
        <title>Complete sequence of chromosome of Desulfomonile tiedjei DSM 6799.</title>
        <authorList>
            <person name="Lucas S."/>
            <person name="Copeland A."/>
            <person name="Lapidus A."/>
            <person name="Glavina del Rio T."/>
            <person name="Dalin E."/>
            <person name="Tice H."/>
            <person name="Bruce D."/>
            <person name="Goodwin L."/>
            <person name="Pitluck S."/>
            <person name="Peters L."/>
            <person name="Ovchinnikova G."/>
            <person name="Zeytun A."/>
            <person name="Lu M."/>
            <person name="Kyrpides N."/>
            <person name="Mavromatis K."/>
            <person name="Ivanova N."/>
            <person name="Brettin T."/>
            <person name="Detter J.C."/>
            <person name="Han C."/>
            <person name="Larimer F."/>
            <person name="Land M."/>
            <person name="Hauser L."/>
            <person name="Markowitz V."/>
            <person name="Cheng J.-F."/>
            <person name="Hugenholtz P."/>
            <person name="Woyke T."/>
            <person name="Wu D."/>
            <person name="Spring S."/>
            <person name="Schroeder M."/>
            <person name="Brambilla E."/>
            <person name="Klenk H.-P."/>
            <person name="Eisen J.A."/>
        </authorList>
    </citation>
    <scope>NUCLEOTIDE SEQUENCE [LARGE SCALE GENOMIC DNA]</scope>
    <source>
        <strain evidence="12">ATCC 49306 / DSM 6799 / DCB-1</strain>
    </source>
</reference>
<dbReference type="GO" id="GO:0006508">
    <property type="term" value="P:proteolysis"/>
    <property type="evidence" value="ECO:0007669"/>
    <property type="project" value="UniProtKB-KW"/>
</dbReference>